<dbReference type="SUPFAM" id="SSF46689">
    <property type="entry name" value="Homeodomain-like"/>
    <property type="match status" value="2"/>
</dbReference>
<dbReference type="Pfam" id="PF12833">
    <property type="entry name" value="HTH_18"/>
    <property type="match status" value="1"/>
</dbReference>
<keyword evidence="6" id="KW-1185">Reference proteome</keyword>
<dbReference type="InterPro" id="IPR029062">
    <property type="entry name" value="Class_I_gatase-like"/>
</dbReference>
<evidence type="ECO:0000313" key="5">
    <source>
        <dbReference type="EMBL" id="MBM2766379.1"/>
    </source>
</evidence>
<dbReference type="PROSITE" id="PS01124">
    <property type="entry name" value="HTH_ARAC_FAMILY_2"/>
    <property type="match status" value="1"/>
</dbReference>
<keyword evidence="2" id="KW-0238">DNA-binding</keyword>
<gene>
    <name evidence="5" type="ORF">JQK92_08060</name>
</gene>
<dbReference type="EMBL" id="JAFCIQ010000004">
    <property type="protein sequence ID" value="MBM2766379.1"/>
    <property type="molecule type" value="Genomic_DNA"/>
</dbReference>
<keyword evidence="1" id="KW-0805">Transcription regulation</keyword>
<comment type="caution">
    <text evidence="5">The sequence shown here is derived from an EMBL/GenBank/DDBJ whole genome shotgun (WGS) entry which is preliminary data.</text>
</comment>
<dbReference type="Gene3D" id="1.10.10.60">
    <property type="entry name" value="Homeodomain-like"/>
    <property type="match status" value="1"/>
</dbReference>
<dbReference type="PANTHER" id="PTHR43130">
    <property type="entry name" value="ARAC-FAMILY TRANSCRIPTIONAL REGULATOR"/>
    <property type="match status" value="1"/>
</dbReference>
<dbReference type="PANTHER" id="PTHR43130:SF3">
    <property type="entry name" value="HTH-TYPE TRANSCRIPTIONAL REGULATOR RV1931C"/>
    <property type="match status" value="1"/>
</dbReference>
<evidence type="ECO:0000259" key="4">
    <source>
        <dbReference type="PROSITE" id="PS01124"/>
    </source>
</evidence>
<dbReference type="Proteomes" id="UP000755577">
    <property type="component" value="Unassembled WGS sequence"/>
</dbReference>
<organism evidence="5 6">
    <name type="scientific">Burkholderia anthina</name>
    <dbReference type="NCBI Taxonomy" id="179879"/>
    <lineage>
        <taxon>Bacteria</taxon>
        <taxon>Pseudomonadati</taxon>
        <taxon>Pseudomonadota</taxon>
        <taxon>Betaproteobacteria</taxon>
        <taxon>Burkholderiales</taxon>
        <taxon>Burkholderiaceae</taxon>
        <taxon>Burkholderia</taxon>
        <taxon>Burkholderia cepacia complex</taxon>
    </lineage>
</organism>
<evidence type="ECO:0000256" key="3">
    <source>
        <dbReference type="ARBA" id="ARBA00023163"/>
    </source>
</evidence>
<dbReference type="Gene3D" id="3.40.50.880">
    <property type="match status" value="1"/>
</dbReference>
<dbReference type="SMART" id="SM00342">
    <property type="entry name" value="HTH_ARAC"/>
    <property type="match status" value="1"/>
</dbReference>
<proteinExistence type="predicted"/>
<feature type="domain" description="HTH araC/xylS-type" evidence="4">
    <location>
        <begin position="241"/>
        <end position="339"/>
    </location>
</feature>
<dbReference type="PROSITE" id="PS00041">
    <property type="entry name" value="HTH_ARAC_FAMILY_1"/>
    <property type="match status" value="1"/>
</dbReference>
<name>A0ABS2B098_9BURK</name>
<dbReference type="InterPro" id="IPR052158">
    <property type="entry name" value="INH-QAR"/>
</dbReference>
<evidence type="ECO:0000313" key="6">
    <source>
        <dbReference type="Proteomes" id="UP000755577"/>
    </source>
</evidence>
<dbReference type="SUPFAM" id="SSF52317">
    <property type="entry name" value="Class I glutamine amidotransferase-like"/>
    <property type="match status" value="1"/>
</dbReference>
<dbReference type="InterPro" id="IPR018062">
    <property type="entry name" value="HTH_AraC-typ_CS"/>
</dbReference>
<dbReference type="CDD" id="cd03136">
    <property type="entry name" value="GATase1_AraC_ArgR_like"/>
    <property type="match status" value="1"/>
</dbReference>
<sequence length="346" mass="38270">MDISMRGDYSQLRPSKPAPEIAVPLRVGIVATPDFTLMPFSCFVEFLRLSADESDFSRQLYCTWELLSHDDSPIKASCGFAMTPTKLFADPREFDYVVVHGGTLHGETPIPDALYKYVATAVDMGVPVVGLCTGVFVLAELGLLSGRRCAVHFSLAQTMESNFPSVTPVTDAPVVVDGGFITCPGGLAGINLAMLLVDQHCGKTRSHKALHYLMADCGFEEARAVTQESEIGLHCADRRVANAVGLMYQRLLEPGHISDVAEAVGTTERELTRLFRKHLRTSPGDYWRKIRLKSARWMVLNSNRSVSQIAYECGFTDSSHLIQWFKRVYGATPTKLRQLRNDLGVH</sequence>
<dbReference type="InterPro" id="IPR009057">
    <property type="entry name" value="Homeodomain-like_sf"/>
</dbReference>
<accession>A0ABS2B098</accession>
<reference evidence="5 6" key="1">
    <citation type="submission" date="2021-02" db="EMBL/GenBank/DDBJ databases">
        <title>Draft genome of the type strains Burkholderia anthina DSM16086.</title>
        <authorList>
            <person name="Hertel R."/>
            <person name="Meissner J."/>
            <person name="Poehlein A."/>
            <person name="Daniel R."/>
            <person name="Commichau F.M."/>
        </authorList>
    </citation>
    <scope>NUCLEOTIDE SEQUENCE [LARGE SCALE GENOMIC DNA]</scope>
    <source>
        <strain evidence="5 6">DSM 16086</strain>
    </source>
</reference>
<dbReference type="InterPro" id="IPR002818">
    <property type="entry name" value="DJ-1/PfpI"/>
</dbReference>
<evidence type="ECO:0000256" key="2">
    <source>
        <dbReference type="ARBA" id="ARBA00023125"/>
    </source>
</evidence>
<evidence type="ECO:0000256" key="1">
    <source>
        <dbReference type="ARBA" id="ARBA00023015"/>
    </source>
</evidence>
<keyword evidence="3" id="KW-0804">Transcription</keyword>
<dbReference type="Pfam" id="PF01965">
    <property type="entry name" value="DJ-1_PfpI"/>
    <property type="match status" value="1"/>
</dbReference>
<protein>
    <submittedName>
        <fullName evidence="5">Helix-turn-helix domain-containing protein</fullName>
    </submittedName>
</protein>
<dbReference type="InterPro" id="IPR018060">
    <property type="entry name" value="HTH_AraC"/>
</dbReference>